<dbReference type="Gene3D" id="3.30.420.40">
    <property type="match status" value="2"/>
</dbReference>
<evidence type="ECO:0000259" key="1">
    <source>
        <dbReference type="Pfam" id="PF01869"/>
    </source>
</evidence>
<dbReference type="SUPFAM" id="SSF53067">
    <property type="entry name" value="Actin-like ATPase domain"/>
    <property type="match status" value="2"/>
</dbReference>
<comment type="caution">
    <text evidence="2">The sequence shown here is derived from an EMBL/GenBank/DDBJ whole genome shotgun (WGS) entry which is preliminary data.</text>
</comment>
<dbReference type="AlphaFoldDB" id="A0A6M0QQ94"/>
<accession>A0A6M0QQ94</accession>
<dbReference type="Proteomes" id="UP000477782">
    <property type="component" value="Unassembled WGS sequence"/>
</dbReference>
<dbReference type="PANTHER" id="PTHR43190">
    <property type="entry name" value="N-ACETYL-D-GLUCOSAMINE KINASE"/>
    <property type="match status" value="1"/>
</dbReference>
<dbReference type="EMBL" id="JAAIVJ010000002">
    <property type="protein sequence ID" value="NEY89638.1"/>
    <property type="molecule type" value="Genomic_DNA"/>
</dbReference>
<keyword evidence="3" id="KW-1185">Reference proteome</keyword>
<reference evidence="2 3" key="1">
    <citation type="submission" date="2020-02" db="EMBL/GenBank/DDBJ databases">
        <authorList>
            <person name="Chen W.-M."/>
        </authorList>
    </citation>
    <scope>NUCLEOTIDE SEQUENCE [LARGE SCALE GENOMIC DNA]</scope>
    <source>
        <strain evidence="2 3">KMS-5</strain>
    </source>
</reference>
<dbReference type="InterPro" id="IPR043129">
    <property type="entry name" value="ATPase_NBD"/>
</dbReference>
<dbReference type="InterPro" id="IPR052519">
    <property type="entry name" value="Euk-type_GlcNAc_Kinase"/>
</dbReference>
<organism evidence="2 3">
    <name type="scientific">Tabrizicola oligotrophica</name>
    <dbReference type="NCBI Taxonomy" id="2710650"/>
    <lineage>
        <taxon>Bacteria</taxon>
        <taxon>Pseudomonadati</taxon>
        <taxon>Pseudomonadota</taxon>
        <taxon>Alphaproteobacteria</taxon>
        <taxon>Rhodobacterales</taxon>
        <taxon>Paracoccaceae</taxon>
        <taxon>Tabrizicola</taxon>
    </lineage>
</organism>
<feature type="domain" description="ATPase BadF/BadG/BcrA/BcrD type" evidence="1">
    <location>
        <begin position="8"/>
        <end position="243"/>
    </location>
</feature>
<dbReference type="RefSeq" id="WP_164623680.1">
    <property type="nucleotide sequence ID" value="NZ_JAAIVJ010000002.1"/>
</dbReference>
<evidence type="ECO:0000313" key="2">
    <source>
        <dbReference type="EMBL" id="NEY89638.1"/>
    </source>
</evidence>
<name>A0A6M0QQ94_9RHOB</name>
<gene>
    <name evidence="2" type="ORF">G4Z14_04945</name>
</gene>
<dbReference type="CDD" id="cd24082">
    <property type="entry name" value="ASKHA_NBD_GspK-like"/>
    <property type="match status" value="1"/>
</dbReference>
<dbReference type="PANTHER" id="PTHR43190:SF3">
    <property type="entry name" value="N-ACETYL-D-GLUCOSAMINE KINASE"/>
    <property type="match status" value="1"/>
</dbReference>
<sequence>MDRFFLAVDGGGTGCRVALADATGRVLARAEGGPANISSDPTGALHNILGAARQVLDQVGATEDQCHAGLGLAGANAAGAADWLGAQLPFAARIVTDAVTTAKGALRHHDGIVAAMGTGSVFAEQRAGVFRQIGGWGLALGDEGSGAVLGRALLARALRALDGAAEMTPLLRGILDEFGTPEAVVGFSLTARGGDYARFAPRLIGSPDPAAMALMDQAVAEVRASIAALQGESPLPVTFIGGLGPAYAARITDWPQRVALGTALDGALLLAMEAA</sequence>
<proteinExistence type="predicted"/>
<protein>
    <submittedName>
        <fullName evidence="2">ATPase</fullName>
    </submittedName>
</protein>
<dbReference type="InterPro" id="IPR002731">
    <property type="entry name" value="ATPase_BadF"/>
</dbReference>
<dbReference type="Pfam" id="PF01869">
    <property type="entry name" value="BcrAD_BadFG"/>
    <property type="match status" value="1"/>
</dbReference>
<evidence type="ECO:0000313" key="3">
    <source>
        <dbReference type="Proteomes" id="UP000477782"/>
    </source>
</evidence>